<evidence type="ECO:0000313" key="2">
    <source>
        <dbReference type="EMBL" id="MBD8045097.1"/>
    </source>
</evidence>
<evidence type="ECO:0000256" key="1">
    <source>
        <dbReference type="SAM" id="MobiDB-lite"/>
    </source>
</evidence>
<dbReference type="CDD" id="cd07812">
    <property type="entry name" value="SRPBCC"/>
    <property type="match status" value="1"/>
</dbReference>
<keyword evidence="3" id="KW-1185">Reference proteome</keyword>
<dbReference type="RefSeq" id="WP_191748716.1">
    <property type="nucleotide sequence ID" value="NZ_JACSQC010000008.1"/>
</dbReference>
<evidence type="ECO:0000313" key="3">
    <source>
        <dbReference type="Proteomes" id="UP000652763"/>
    </source>
</evidence>
<dbReference type="InterPro" id="IPR023393">
    <property type="entry name" value="START-like_dom_sf"/>
</dbReference>
<feature type="compositionally biased region" description="Basic and acidic residues" evidence="1">
    <location>
        <begin position="213"/>
        <end position="226"/>
    </location>
</feature>
<gene>
    <name evidence="2" type="ORF">H9638_14890</name>
</gene>
<protein>
    <submittedName>
        <fullName evidence="2">SRPBCC family protein</fullName>
    </submittedName>
</protein>
<reference evidence="2 3" key="1">
    <citation type="submission" date="2020-08" db="EMBL/GenBank/DDBJ databases">
        <title>A Genomic Blueprint of the Chicken Gut Microbiome.</title>
        <authorList>
            <person name="Gilroy R."/>
            <person name="Ravi A."/>
            <person name="Getino M."/>
            <person name="Pursley I."/>
            <person name="Horton D.L."/>
            <person name="Alikhan N.-F."/>
            <person name="Baker D."/>
            <person name="Gharbi K."/>
            <person name="Hall N."/>
            <person name="Watson M."/>
            <person name="Adriaenssens E.M."/>
            <person name="Foster-Nyarko E."/>
            <person name="Jarju S."/>
            <person name="Secka A."/>
            <person name="Antonio M."/>
            <person name="Oren A."/>
            <person name="Chaudhuri R."/>
            <person name="La Ragione R.M."/>
            <person name="Hildebrand F."/>
            <person name="Pallen M.J."/>
        </authorList>
    </citation>
    <scope>NUCLEOTIDE SEQUENCE [LARGE SCALE GENOMIC DNA]</scope>
    <source>
        <strain evidence="2 3">Sa2BUA2</strain>
    </source>
</reference>
<dbReference type="Proteomes" id="UP000652763">
    <property type="component" value="Unassembled WGS sequence"/>
</dbReference>
<accession>A0ABR8YLH2</accession>
<organism evidence="2 3">
    <name type="scientific">Arthrobacter pullicola</name>
    <dbReference type="NCBI Taxonomy" id="2762224"/>
    <lineage>
        <taxon>Bacteria</taxon>
        <taxon>Bacillati</taxon>
        <taxon>Actinomycetota</taxon>
        <taxon>Actinomycetes</taxon>
        <taxon>Micrococcales</taxon>
        <taxon>Micrococcaceae</taxon>
        <taxon>Arthrobacter</taxon>
    </lineage>
</organism>
<sequence length="240" mass="26177">MGKQIYVEILVRAPLDTVWTLTQQVDLHSRWDLRFSSIAPVADGPPQEFRYEFRLPFHTIHGTGVSLGGRTGAGGAATSVLKFRTQDPLSPIGPGAGYWRYLPDNDGGTRFITGYDFSPGWGRLGTWLDKPLIRPMLGWATAWSFDRLRLWAEDGLDPRRARNRWLLDGGARLGVVAAGLALVFRRPTPVPVLAALAAAAAAGLVPRHPSIPRADRCLRNPPDRRAGQAPSSLASLAEPA</sequence>
<comment type="caution">
    <text evidence="2">The sequence shown here is derived from an EMBL/GenBank/DDBJ whole genome shotgun (WGS) entry which is preliminary data.</text>
</comment>
<dbReference type="EMBL" id="JACSQC010000008">
    <property type="protein sequence ID" value="MBD8045097.1"/>
    <property type="molecule type" value="Genomic_DNA"/>
</dbReference>
<dbReference type="Gene3D" id="3.30.530.20">
    <property type="match status" value="1"/>
</dbReference>
<dbReference type="SUPFAM" id="SSF55961">
    <property type="entry name" value="Bet v1-like"/>
    <property type="match status" value="1"/>
</dbReference>
<name>A0ABR8YLH2_9MICC</name>
<feature type="region of interest" description="Disordered" evidence="1">
    <location>
        <begin position="212"/>
        <end position="240"/>
    </location>
</feature>
<proteinExistence type="predicted"/>
<feature type="compositionally biased region" description="Low complexity" evidence="1">
    <location>
        <begin position="229"/>
        <end position="240"/>
    </location>
</feature>